<evidence type="ECO:0000256" key="1">
    <source>
        <dbReference type="ARBA" id="ARBA00004141"/>
    </source>
</evidence>
<evidence type="ECO:0000256" key="5">
    <source>
        <dbReference type="SAM" id="Phobius"/>
    </source>
</evidence>
<dbReference type="AlphaFoldDB" id="A0A0P0RQ51"/>
<evidence type="ECO:0000313" key="7">
    <source>
        <dbReference type="EMBL" id="ALL71151.1"/>
    </source>
</evidence>
<keyword evidence="3 5" id="KW-1133">Transmembrane helix</keyword>
<proteinExistence type="predicted"/>
<evidence type="ECO:0000313" key="8">
    <source>
        <dbReference type="Proteomes" id="UP000019146"/>
    </source>
</evidence>
<dbReference type="GO" id="GO:0016020">
    <property type="term" value="C:membrane"/>
    <property type="evidence" value="ECO:0007669"/>
    <property type="project" value="UniProtKB-SubCell"/>
</dbReference>
<comment type="subcellular location">
    <subcellularLocation>
        <location evidence="1">Membrane</location>
        <topology evidence="1">Multi-pass membrane protein</topology>
    </subcellularLocation>
</comment>
<feature type="transmembrane region" description="Helical" evidence="5">
    <location>
        <begin position="164"/>
        <end position="186"/>
    </location>
</feature>
<dbReference type="Pfam" id="PF07298">
    <property type="entry name" value="NnrU"/>
    <property type="match status" value="1"/>
</dbReference>
<name>A0A0P0RQ51_9BURK</name>
<dbReference type="InterPro" id="IPR009915">
    <property type="entry name" value="NnrU_dom"/>
</dbReference>
<gene>
    <name evidence="7" type="ORF">K788_0002027</name>
</gene>
<evidence type="ECO:0000256" key="2">
    <source>
        <dbReference type="ARBA" id="ARBA00022692"/>
    </source>
</evidence>
<geneLocation type="plasmid" evidence="8"/>
<keyword evidence="4 5" id="KW-0472">Membrane</keyword>
<dbReference type="Proteomes" id="UP000019146">
    <property type="component" value="Plasmid unnamed"/>
</dbReference>
<accession>A0A0P0RQ51</accession>
<dbReference type="RefSeq" id="WP_035992851.1">
    <property type="nucleotide sequence ID" value="NZ_CP012748.1"/>
</dbReference>
<organism evidence="7 8">
    <name type="scientific">Paraburkholderia caribensis MBA4</name>
    <dbReference type="NCBI Taxonomy" id="1323664"/>
    <lineage>
        <taxon>Bacteria</taxon>
        <taxon>Pseudomonadati</taxon>
        <taxon>Pseudomonadota</taxon>
        <taxon>Betaproteobacteria</taxon>
        <taxon>Burkholderiales</taxon>
        <taxon>Burkholderiaceae</taxon>
        <taxon>Paraburkholderia</taxon>
    </lineage>
</organism>
<dbReference type="KEGG" id="bcai:K788_0002027"/>
<feature type="transmembrane region" description="Helical" evidence="5">
    <location>
        <begin position="37"/>
        <end position="59"/>
    </location>
</feature>
<feature type="transmembrane region" description="Helical" evidence="5">
    <location>
        <begin position="111"/>
        <end position="139"/>
    </location>
</feature>
<evidence type="ECO:0000256" key="4">
    <source>
        <dbReference type="ARBA" id="ARBA00023136"/>
    </source>
</evidence>
<evidence type="ECO:0000259" key="6">
    <source>
        <dbReference type="Pfam" id="PF07298"/>
    </source>
</evidence>
<keyword evidence="7" id="KW-0614">Plasmid</keyword>
<keyword evidence="2 5" id="KW-0812">Transmembrane</keyword>
<feature type="domain" description="NnrU" evidence="6">
    <location>
        <begin position="3"/>
        <end position="190"/>
    </location>
</feature>
<protein>
    <submittedName>
        <fullName evidence="7">NnrU family protein, required for expression of nitric oxide and nitrite reductase</fullName>
    </submittedName>
</protein>
<dbReference type="GeneID" id="69974541"/>
<sequence length="192" mass="21085">MSILILGLLLFLGGHSVRIFAEDWRKARIARMGEKKWKAAYSVVSLVGFVLIIWGYGIARREPVVLWSPPAWAPHLAGLLTLVAFILFPAAHAPGNHFKAIFRHPMTLAVVLWALAHLLANGTLNALVLFGAFLVWAVFDMAAALRRDRAEGVVYPKGRLSGDVVPVVAGVIIWVAFAFFLHGWLIGVKPFA</sequence>
<dbReference type="EMBL" id="CP012748">
    <property type="protein sequence ID" value="ALL71151.1"/>
    <property type="molecule type" value="Genomic_DNA"/>
</dbReference>
<reference evidence="7 8" key="1">
    <citation type="journal article" date="2014" name="Genome Announc.">
        <title>Draft Genome Sequence of the Haloacid-Degrading Burkholderia caribensis Strain MBA4.</title>
        <authorList>
            <person name="Pan Y."/>
            <person name="Kong K.F."/>
            <person name="Tsang J.S."/>
        </authorList>
    </citation>
    <scope>NUCLEOTIDE SEQUENCE [LARGE SCALE GENOMIC DNA]</scope>
    <source>
        <strain evidence="7 8">MBA4</strain>
        <plasmid evidence="8">Plasmid</plasmid>
    </source>
</reference>
<evidence type="ECO:0000256" key="3">
    <source>
        <dbReference type="ARBA" id="ARBA00022989"/>
    </source>
</evidence>
<feature type="transmembrane region" description="Helical" evidence="5">
    <location>
        <begin position="71"/>
        <end position="91"/>
    </location>
</feature>